<dbReference type="Pfam" id="PF08548">
    <property type="entry name" value="Peptidase_M10_C"/>
    <property type="match status" value="1"/>
</dbReference>
<reference evidence="12 13" key="1">
    <citation type="journal article" date="2019" name="Int. J. Syst. Evol. Microbiol.">
        <title>The Draft Whole-Genome Sequence of the Antibiotic Producer Empedobacter haloabium ATCC 31962 Provides Indications for Its Taxonomic Reclassification.</title>
        <authorList>
            <person name="Miess H."/>
            <person name="Arlt P."/>
            <person name="Apel A.K."/>
            <person name="Weber T."/>
            <person name="Nieselt K."/>
            <person name="Hanssen F."/>
            <person name="Czemmel S."/>
            <person name="Nahnsen S."/>
            <person name="Gross H."/>
        </authorList>
    </citation>
    <scope>NUCLEOTIDE SEQUENCE [LARGE SCALE GENOMIC DNA]</scope>
    <source>
        <strain evidence="12 13">ATCC 31962</strain>
    </source>
</reference>
<name>A0ABZ1UNI0_9BURK</name>
<evidence type="ECO:0000256" key="8">
    <source>
        <dbReference type="ARBA" id="ARBA00022801"/>
    </source>
</evidence>
<evidence type="ECO:0000256" key="1">
    <source>
        <dbReference type="ARBA" id="ARBA00001913"/>
    </source>
</evidence>
<dbReference type="InterPro" id="IPR050557">
    <property type="entry name" value="RTX_toxin/Mannuronan_C5-epim"/>
</dbReference>
<keyword evidence="6" id="KW-0479">Metal-binding</keyword>
<evidence type="ECO:0000313" key="12">
    <source>
        <dbReference type="EMBL" id="WUR13860.1"/>
    </source>
</evidence>
<evidence type="ECO:0000259" key="11">
    <source>
        <dbReference type="SMART" id="SM00235"/>
    </source>
</evidence>
<dbReference type="Pfam" id="PF00353">
    <property type="entry name" value="HemolysinCabind"/>
    <property type="match status" value="6"/>
</dbReference>
<dbReference type="InterPro" id="IPR011049">
    <property type="entry name" value="Serralysin-like_metalloprot_C"/>
</dbReference>
<feature type="compositionally biased region" description="Gly residues" evidence="10">
    <location>
        <begin position="541"/>
        <end position="552"/>
    </location>
</feature>
<evidence type="ECO:0000256" key="9">
    <source>
        <dbReference type="ARBA" id="ARBA00022833"/>
    </source>
</evidence>
<keyword evidence="4" id="KW-0964">Secreted</keyword>
<dbReference type="PRINTS" id="PR00313">
    <property type="entry name" value="CABNDNGRPT"/>
</dbReference>
<dbReference type="PANTHER" id="PTHR38340:SF1">
    <property type="entry name" value="S-LAYER PROTEIN"/>
    <property type="match status" value="1"/>
</dbReference>
<dbReference type="Gene3D" id="2.150.10.10">
    <property type="entry name" value="Serralysin-like metalloprotease, C-terminal"/>
    <property type="match status" value="7"/>
</dbReference>
<dbReference type="CDD" id="cd04277">
    <property type="entry name" value="ZnMc_serralysin_like"/>
    <property type="match status" value="1"/>
</dbReference>
<evidence type="ECO:0000256" key="7">
    <source>
        <dbReference type="ARBA" id="ARBA00022737"/>
    </source>
</evidence>
<evidence type="ECO:0000256" key="3">
    <source>
        <dbReference type="ARBA" id="ARBA00009490"/>
    </source>
</evidence>
<dbReference type="InterPro" id="IPR001343">
    <property type="entry name" value="Hemolysn_Ca-bd"/>
</dbReference>
<dbReference type="SMART" id="SM00235">
    <property type="entry name" value="ZnMc"/>
    <property type="match status" value="1"/>
</dbReference>
<feature type="region of interest" description="Disordered" evidence="10">
    <location>
        <begin position="311"/>
        <end position="340"/>
    </location>
</feature>
<dbReference type="EMBL" id="CP136508">
    <property type="protein sequence ID" value="WUR13860.1"/>
    <property type="molecule type" value="Genomic_DNA"/>
</dbReference>
<sequence length="957" mass="95598">MLTPSGNTKIDALAYASWNAKPGTPLTLTYSFPASAPPNATGEDRAGFAPMTAAQKDDVRTAMATWSAVANVTFREVTSGGKLQLATNDQGATSAAYAYYPQPYAMSGLYLNNALSYNTATASNAYRINVLVHELGHSLGLKHPGDYNAGGGGSPGPYLPGALDNSDYTMMSYYDGASKAIDGKRPAAPMLLDILAMQYLYGANTAWHAGNDVYTFTNTAAPQCIWDAGGINTLDFSACTGATIIDLNAGAFSETAPGLHNVALAYGVAVQRAVAGAGGATIRANDLGNLITGGAGADEVLGGAGNDTITGGAGNDRLQGGRGSDVLDGGSGRDTLAGGAGDDRYVVDSAQDVVDETAAGSDGVDTLLTVLSMWTLQDGVEVLHYTGSGAFSGKGNALDNRLAGGAGNDLLAGAGGNDRLDGGGGADTLDGGTGNDIMLGGLGDDVYLLDAAGDVITEGESAGRDMVRTTLAALTLMQNVEDLAGTVASRAYRLTGNGLDNVIAGNSGNDTLAGGAGNDTLRGMSGRDSLLGGEGDDRLEGGSGGDTLDGGAGSDTAVFESALGNYERSRPTADDLKLVDKISGAAVLVRNTETLVFAGVSYTLAELRAGLASPGREQLAAGALDAVGGSLLDGTAHHDVHHVGSASDVIVEAVGGGFDTALVTITAEGFDWTLGENVESVVLRGMTAGTVTGNALANAMQGDGAANTLDGAAGDDILEGGAGTDHLLGGAGGDLLNGGRGADVLEGGTGDDVYIVDDAGDVVLELADGGNDRVITAQATWQLDGGIEQLRFTGTGAFAGTGSELDNILVGGAWNDRLDGGAGNDTLVGGAGSDTLTGGAGNDTFVLRLSASADRVTDFVSGSDRLEIDAGRGASLTIVTRAAADLTQAAAARAIGPADQAHAIGASALFVVNDGTSTALFRFQSADGNATVSAGELTQIAQLTGVGAVTVNDVVLL</sequence>
<accession>A0ABZ1UNI0</accession>
<dbReference type="InterPro" id="IPR024079">
    <property type="entry name" value="MetalloPept_cat_dom_sf"/>
</dbReference>
<evidence type="ECO:0000256" key="10">
    <source>
        <dbReference type="SAM" id="MobiDB-lite"/>
    </source>
</evidence>
<gene>
    <name evidence="12" type="ORF">E7V67_001775</name>
</gene>
<keyword evidence="13" id="KW-1185">Reference proteome</keyword>
<feature type="domain" description="Peptidase metallopeptidase" evidence="11">
    <location>
        <begin position="14"/>
        <end position="176"/>
    </location>
</feature>
<comment type="similarity">
    <text evidence="3">Belongs to the peptidase M10B family.</text>
</comment>
<dbReference type="InterPro" id="IPR013858">
    <property type="entry name" value="Peptidase_M10B_C"/>
</dbReference>
<dbReference type="SUPFAM" id="SSF51120">
    <property type="entry name" value="beta-Roll"/>
    <property type="match status" value="5"/>
</dbReference>
<dbReference type="Pfam" id="PF00413">
    <property type="entry name" value="Peptidase_M10"/>
    <property type="match status" value="1"/>
</dbReference>
<evidence type="ECO:0000256" key="6">
    <source>
        <dbReference type="ARBA" id="ARBA00022723"/>
    </source>
</evidence>
<dbReference type="Proteomes" id="UP000321323">
    <property type="component" value="Chromosome"/>
</dbReference>
<evidence type="ECO:0000256" key="4">
    <source>
        <dbReference type="ARBA" id="ARBA00022525"/>
    </source>
</evidence>
<dbReference type="InterPro" id="IPR034033">
    <property type="entry name" value="Serralysin-like"/>
</dbReference>
<keyword evidence="9" id="KW-0862">Zinc</keyword>
<dbReference type="InterPro" id="IPR006026">
    <property type="entry name" value="Peptidase_Metallo"/>
</dbReference>
<comment type="subcellular location">
    <subcellularLocation>
        <location evidence="2">Secreted</location>
    </subcellularLocation>
</comment>
<dbReference type="Gene3D" id="3.40.390.10">
    <property type="entry name" value="Collagenase (Catalytic Domain)"/>
    <property type="match status" value="1"/>
</dbReference>
<dbReference type="PANTHER" id="PTHR38340">
    <property type="entry name" value="S-LAYER PROTEIN"/>
    <property type="match status" value="1"/>
</dbReference>
<dbReference type="SUPFAM" id="SSF55486">
    <property type="entry name" value="Metalloproteases ('zincins'), catalytic domain"/>
    <property type="match status" value="1"/>
</dbReference>
<keyword evidence="8" id="KW-0378">Hydrolase</keyword>
<protein>
    <submittedName>
        <fullName evidence="12">M10 family metallopeptidase C-terminal domain-containing protein</fullName>
    </submittedName>
</protein>
<keyword evidence="7" id="KW-0677">Repeat</keyword>
<evidence type="ECO:0000256" key="5">
    <source>
        <dbReference type="ARBA" id="ARBA00022670"/>
    </source>
</evidence>
<comment type="cofactor">
    <cofactor evidence="1">
        <name>Ca(2+)</name>
        <dbReference type="ChEBI" id="CHEBI:29108"/>
    </cofactor>
</comment>
<organism evidence="12 13">
    <name type="scientific">[Empedobacter] haloabium</name>
    <dbReference type="NCBI Taxonomy" id="592317"/>
    <lineage>
        <taxon>Bacteria</taxon>
        <taxon>Pseudomonadati</taxon>
        <taxon>Pseudomonadota</taxon>
        <taxon>Betaproteobacteria</taxon>
        <taxon>Burkholderiales</taxon>
        <taxon>Oxalobacteraceae</taxon>
        <taxon>Telluria group</taxon>
        <taxon>Telluria group incertae sedis</taxon>
    </lineage>
</organism>
<dbReference type="InterPro" id="IPR018511">
    <property type="entry name" value="Hemolysin-typ_Ca-bd_CS"/>
</dbReference>
<evidence type="ECO:0000313" key="13">
    <source>
        <dbReference type="Proteomes" id="UP000321323"/>
    </source>
</evidence>
<keyword evidence="5" id="KW-0645">Protease</keyword>
<feature type="region of interest" description="Disordered" evidence="10">
    <location>
        <begin position="514"/>
        <end position="552"/>
    </location>
</feature>
<dbReference type="InterPro" id="IPR001818">
    <property type="entry name" value="Pept_M10_metallopeptidase"/>
</dbReference>
<evidence type="ECO:0000256" key="2">
    <source>
        <dbReference type="ARBA" id="ARBA00004613"/>
    </source>
</evidence>
<proteinExistence type="inferred from homology"/>
<dbReference type="PROSITE" id="PS00330">
    <property type="entry name" value="HEMOLYSIN_CALCIUM"/>
    <property type="match status" value="13"/>
</dbReference>